<feature type="domain" description="Sulfatase N-terminal" evidence="2">
    <location>
        <begin position="279"/>
        <end position="551"/>
    </location>
</feature>
<keyword evidence="5" id="KW-1185">Reference proteome</keyword>
<gene>
    <name evidence="4" type="ORF">REIFOR_01440</name>
</gene>
<feature type="transmembrane region" description="Helical" evidence="1">
    <location>
        <begin position="188"/>
        <end position="208"/>
    </location>
</feature>
<evidence type="ECO:0000259" key="2">
    <source>
        <dbReference type="Pfam" id="PF00884"/>
    </source>
</evidence>
<dbReference type="CDD" id="cd16148">
    <property type="entry name" value="sulfatase_like"/>
    <property type="match status" value="1"/>
</dbReference>
<dbReference type="Gene3D" id="3.40.720.10">
    <property type="entry name" value="Alkaline Phosphatase, subunit A"/>
    <property type="match status" value="1"/>
</dbReference>
<feature type="transmembrane region" description="Helical" evidence="1">
    <location>
        <begin position="107"/>
        <end position="129"/>
    </location>
</feature>
<sequence length="632" mass="70208">MILYFELGWSPTDTQFIDPYRCSAVPLPRHRLMKAKFNHLIRLVLLLVVLTGAVMSLNISAYQPSGGSLALVYLPLALLGQAFILSLLLGLLLWPFSLLPAGWFNRLFALTGGILVFLLAVDCWVFSVYRFHINAFFIKMFFTDLAGMGIGQGLLFGGLAALMVTVGLMLGLATLISRYRWLMRPMRTFWVLLLATFVGQGIHAWGYAHNMKAIVSLTHTIPWYTPVTATTDIKQWGLFNEALLEENLNLDVANVTGFRYPAQPLNCIAPTGATPSARPNIVVAVLESWRFDRMSAEVTPNIAAIGDESLVFSNHLSTGTVTDKGMFGLVYGVSPVYFNTAVGAGRETTIIQATKALGYDHWILANQDIEVNKLDTLLFNGIKPIQSLPKGAVYEGDRQVVRQFEQLLTQKSAAQPFFSLMLFNSSHFPYWTPPDMDLPFLPAERFAISKANDATDPTAYFNQYSNSLYYLDSLVGEVRQSLIDQGEWDNTILVITGDHGEEFADQDQVFWGHGSNFSRYQTSVPLVIHWPGKSASLEYRTSHEDIMPTLITEALGCDVALNSLSTGYSLFDDNDRVLMVESYVNQAVIVDDSVSEILPGFVLSYSLDDIDQPTKASAASLVGIQAIYDRFR</sequence>
<dbReference type="InterPro" id="IPR000917">
    <property type="entry name" value="Sulfatase_N"/>
</dbReference>
<feature type="domain" description="Inner membrane protein YejM N-terminal" evidence="3">
    <location>
        <begin position="59"/>
        <end position="267"/>
    </location>
</feature>
<evidence type="ECO:0000313" key="4">
    <source>
        <dbReference type="EMBL" id="ATX76586.1"/>
    </source>
</evidence>
<dbReference type="EMBL" id="CP011797">
    <property type="protein sequence ID" value="ATX76586.1"/>
    <property type="molecule type" value="Genomic_DNA"/>
</dbReference>
<dbReference type="InterPro" id="IPR012159">
    <property type="entry name" value="YejM-like"/>
</dbReference>
<dbReference type="SUPFAM" id="SSF53649">
    <property type="entry name" value="Alkaline phosphatase-like"/>
    <property type="match status" value="1"/>
</dbReference>
<evidence type="ECO:0000259" key="3">
    <source>
        <dbReference type="Pfam" id="PF11893"/>
    </source>
</evidence>
<name>A0A2K8KUL7_9GAMM</name>
<evidence type="ECO:0000313" key="5">
    <source>
        <dbReference type="Proteomes" id="UP000229757"/>
    </source>
</evidence>
<dbReference type="Proteomes" id="UP000229757">
    <property type="component" value="Chromosome"/>
</dbReference>
<feature type="transmembrane region" description="Helical" evidence="1">
    <location>
        <begin position="149"/>
        <end position="176"/>
    </location>
</feature>
<dbReference type="PANTHER" id="PTHR43751:SF3">
    <property type="entry name" value="SULFATASE N-TERMINAL DOMAIN-CONTAINING PROTEIN"/>
    <property type="match status" value="1"/>
</dbReference>
<dbReference type="PANTHER" id="PTHR43751">
    <property type="entry name" value="SULFATASE"/>
    <property type="match status" value="1"/>
</dbReference>
<dbReference type="InterPro" id="IPR017850">
    <property type="entry name" value="Alkaline_phosphatase_core_sf"/>
</dbReference>
<reference evidence="4 5" key="1">
    <citation type="journal article" date="2017" name="Environ. Microbiol.">
        <title>Genomic and physiological analyses of 'Reinekea forsetii' reveal a versatile opportunistic lifestyle during spring algae blooms.</title>
        <authorList>
            <person name="Avci B."/>
            <person name="Hahnke R.L."/>
            <person name="Chafee M."/>
            <person name="Fischer T."/>
            <person name="Gruber-Vodicka H."/>
            <person name="Tegetmeyer H.E."/>
            <person name="Harder J."/>
            <person name="Fuchs B.M."/>
            <person name="Amann R.I."/>
            <person name="Teeling H."/>
        </authorList>
    </citation>
    <scope>NUCLEOTIDE SEQUENCE [LARGE SCALE GENOMIC DNA]</scope>
    <source>
        <strain evidence="4 5">Hel1_31_D35</strain>
    </source>
</reference>
<proteinExistence type="predicted"/>
<dbReference type="InterPro" id="IPR052701">
    <property type="entry name" value="GAG_Ulvan_Degrading_Sulfatases"/>
</dbReference>
<accession>A0A2K8KUL7</accession>
<dbReference type="Pfam" id="PF11893">
    <property type="entry name" value="DUF3413"/>
    <property type="match status" value="1"/>
</dbReference>
<keyword evidence="1" id="KW-0472">Membrane</keyword>
<protein>
    <submittedName>
        <fullName evidence="4">Membrane sulfatase-related protein</fullName>
    </submittedName>
</protein>
<keyword evidence="1" id="KW-0812">Transmembrane</keyword>
<keyword evidence="1" id="KW-1133">Transmembrane helix</keyword>
<organism evidence="4 5">
    <name type="scientific">Reinekea forsetii</name>
    <dbReference type="NCBI Taxonomy" id="1336806"/>
    <lineage>
        <taxon>Bacteria</taxon>
        <taxon>Pseudomonadati</taxon>
        <taxon>Pseudomonadota</taxon>
        <taxon>Gammaproteobacteria</taxon>
        <taxon>Oceanospirillales</taxon>
        <taxon>Saccharospirillaceae</taxon>
        <taxon>Reinekea</taxon>
    </lineage>
</organism>
<dbReference type="AlphaFoldDB" id="A0A2K8KUL7"/>
<dbReference type="KEGG" id="rfo:REIFOR_01440"/>
<dbReference type="PIRSF" id="PIRSF004950">
    <property type="entry name" value="Mmb_sulf_HI0842"/>
    <property type="match status" value="1"/>
</dbReference>
<feature type="transmembrane region" description="Helical" evidence="1">
    <location>
        <begin position="40"/>
        <end position="59"/>
    </location>
</feature>
<evidence type="ECO:0000256" key="1">
    <source>
        <dbReference type="SAM" id="Phobius"/>
    </source>
</evidence>
<feature type="transmembrane region" description="Helical" evidence="1">
    <location>
        <begin position="71"/>
        <end position="95"/>
    </location>
</feature>
<dbReference type="InterPro" id="IPR024588">
    <property type="entry name" value="YejM_N"/>
</dbReference>
<dbReference type="Pfam" id="PF00884">
    <property type="entry name" value="Sulfatase"/>
    <property type="match status" value="1"/>
</dbReference>